<comment type="caution">
    <text evidence="1">The sequence shown here is derived from an EMBL/GenBank/DDBJ whole genome shotgun (WGS) entry which is preliminary data.</text>
</comment>
<evidence type="ECO:0000313" key="3">
    <source>
        <dbReference type="Proteomes" id="UP000663864"/>
    </source>
</evidence>
<protein>
    <submittedName>
        <fullName evidence="1">Uncharacterized protein</fullName>
    </submittedName>
</protein>
<sequence>GWAVCDGAKGTPDLRDKFVIGSGNGAKNAFKTTGGNEQVTPIITVQGHTLTISELPSHNHAGATGIENTDVLYYDLPADGDKNTLCQWRPSGGRWCNTKAYSGLNKFQHVHSISPEGGNQPHSHTATSSEINLRPPFYALLYIMKL</sequence>
<name>A0A815VUJ3_9BILA</name>
<dbReference type="Proteomes" id="UP000663864">
    <property type="component" value="Unassembled WGS sequence"/>
</dbReference>
<evidence type="ECO:0000313" key="1">
    <source>
        <dbReference type="EMBL" id="CAF1539663.1"/>
    </source>
</evidence>
<dbReference type="CDD" id="cd22641">
    <property type="entry name" value="C24-like"/>
    <property type="match status" value="1"/>
</dbReference>
<organism evidence="1 3">
    <name type="scientific">Rotaria sordida</name>
    <dbReference type="NCBI Taxonomy" id="392033"/>
    <lineage>
        <taxon>Eukaryota</taxon>
        <taxon>Metazoa</taxon>
        <taxon>Spiralia</taxon>
        <taxon>Gnathifera</taxon>
        <taxon>Rotifera</taxon>
        <taxon>Eurotatoria</taxon>
        <taxon>Bdelloidea</taxon>
        <taxon>Philodinida</taxon>
        <taxon>Philodinidae</taxon>
        <taxon>Rotaria</taxon>
    </lineage>
</organism>
<dbReference type="EMBL" id="CAJNOT010013036">
    <property type="protein sequence ID" value="CAF1539663.1"/>
    <property type="molecule type" value="Genomic_DNA"/>
</dbReference>
<dbReference type="AlphaFoldDB" id="A0A815VUJ3"/>
<dbReference type="EMBL" id="CAJOBD010046149">
    <property type="protein sequence ID" value="CAF4336395.1"/>
    <property type="molecule type" value="Genomic_DNA"/>
</dbReference>
<proteinExistence type="predicted"/>
<dbReference type="Proteomes" id="UP000663836">
    <property type="component" value="Unassembled WGS sequence"/>
</dbReference>
<gene>
    <name evidence="2" type="ORF">JBS370_LOCUS41470</name>
    <name evidence="1" type="ORF">ZHD862_LOCUS39030</name>
</gene>
<accession>A0A815VUJ3</accession>
<dbReference type="SUPFAM" id="SSF88874">
    <property type="entry name" value="Receptor-binding domain of short tail fibre protein gp12"/>
    <property type="match status" value="1"/>
</dbReference>
<evidence type="ECO:0000313" key="2">
    <source>
        <dbReference type="EMBL" id="CAF4336395.1"/>
    </source>
</evidence>
<reference evidence="1" key="1">
    <citation type="submission" date="2021-02" db="EMBL/GenBank/DDBJ databases">
        <authorList>
            <person name="Nowell W R."/>
        </authorList>
    </citation>
    <scope>NUCLEOTIDE SEQUENCE</scope>
</reference>
<feature type="non-terminal residue" evidence="1">
    <location>
        <position position="1"/>
    </location>
</feature>